<organism evidence="5 6">
    <name type="scientific">Streptomyces carminius</name>
    <dbReference type="NCBI Taxonomy" id="2665496"/>
    <lineage>
        <taxon>Bacteria</taxon>
        <taxon>Bacillati</taxon>
        <taxon>Actinomycetota</taxon>
        <taxon>Actinomycetes</taxon>
        <taxon>Kitasatosporales</taxon>
        <taxon>Streptomycetaceae</taxon>
        <taxon>Streptomyces</taxon>
    </lineage>
</organism>
<dbReference type="RefSeq" id="WP_100201716.1">
    <property type="nucleotide sequence ID" value="NZ_PGGW01000039.1"/>
</dbReference>
<dbReference type="Proteomes" id="UP000230407">
    <property type="component" value="Unassembled WGS sequence"/>
</dbReference>
<gene>
    <name evidence="5" type="ORF">CUT44_10810</name>
</gene>
<dbReference type="AlphaFoldDB" id="A0A2M8M0B1"/>
<keyword evidence="1" id="KW-0489">Methyltransferase</keyword>
<dbReference type="GO" id="GO:0008168">
    <property type="term" value="F:methyltransferase activity"/>
    <property type="evidence" value="ECO:0007669"/>
    <property type="project" value="UniProtKB-KW"/>
</dbReference>
<proteinExistence type="predicted"/>
<sequence>MSQHTVPTAAPTTDQAADPTAGQAADQAAQYGAAVASVYDSMIASAMPTGADVERLRPYVTGTRVLEVGVGTGRVAVPVAGLAAELVGVDNSGPMLERFRAKGVPANVTLVRADFRRPLPLTGRFGAAYATMGSLACVESCEELTAALAHVREVLEPGATLSMEYYATAAYRPLAQAGPVTMPTPNGTGTATFTTTLDDADLLTMATRVEEEDRPPVEFAERILLVGREEVTGCLRRAGFEVERVIPAEGPAPYDWYVARAAA</sequence>
<accession>A0A2M8M0B1</accession>
<keyword evidence="6" id="KW-1185">Reference proteome</keyword>
<dbReference type="Pfam" id="PF13649">
    <property type="entry name" value="Methyltransf_25"/>
    <property type="match status" value="1"/>
</dbReference>
<dbReference type="EMBL" id="PGGW01000039">
    <property type="protein sequence ID" value="PJE97626.1"/>
    <property type="molecule type" value="Genomic_DNA"/>
</dbReference>
<dbReference type="GO" id="GO:0032259">
    <property type="term" value="P:methylation"/>
    <property type="evidence" value="ECO:0007669"/>
    <property type="project" value="UniProtKB-KW"/>
</dbReference>
<reference evidence="5 6" key="1">
    <citation type="submission" date="2017-11" db="EMBL/GenBank/DDBJ databases">
        <title>Streptomyces carmine sp. nov., a novel actinomycete isolated from Sophora alopecuroides in Xinjiang, China.</title>
        <authorList>
            <person name="Wang Y."/>
            <person name="Luo X."/>
            <person name="Wan C."/>
            <person name="Zhang L."/>
        </authorList>
    </citation>
    <scope>NUCLEOTIDE SEQUENCE [LARGE SCALE GENOMIC DNA]</scope>
    <source>
        <strain evidence="5 6">TRM SA0054</strain>
    </source>
</reference>
<dbReference type="InterPro" id="IPR029063">
    <property type="entry name" value="SAM-dependent_MTases_sf"/>
</dbReference>
<feature type="domain" description="Methyltransferase" evidence="4">
    <location>
        <begin position="65"/>
        <end position="158"/>
    </location>
</feature>
<evidence type="ECO:0000313" key="5">
    <source>
        <dbReference type="EMBL" id="PJE97626.1"/>
    </source>
</evidence>
<dbReference type="SUPFAM" id="SSF53335">
    <property type="entry name" value="S-adenosyl-L-methionine-dependent methyltransferases"/>
    <property type="match status" value="1"/>
</dbReference>
<protein>
    <recommendedName>
        <fullName evidence="4">Methyltransferase domain-containing protein</fullName>
    </recommendedName>
</protein>
<evidence type="ECO:0000256" key="2">
    <source>
        <dbReference type="ARBA" id="ARBA00022679"/>
    </source>
</evidence>
<feature type="region of interest" description="Disordered" evidence="3">
    <location>
        <begin position="1"/>
        <end position="24"/>
    </location>
</feature>
<dbReference type="GO" id="GO:0017000">
    <property type="term" value="P:antibiotic biosynthetic process"/>
    <property type="evidence" value="ECO:0007669"/>
    <property type="project" value="UniProtKB-ARBA"/>
</dbReference>
<evidence type="ECO:0000256" key="1">
    <source>
        <dbReference type="ARBA" id="ARBA00022603"/>
    </source>
</evidence>
<dbReference type="PANTHER" id="PTHR43861:SF1">
    <property type="entry name" value="TRANS-ACONITATE 2-METHYLTRANSFERASE"/>
    <property type="match status" value="1"/>
</dbReference>
<comment type="caution">
    <text evidence="5">The sequence shown here is derived from an EMBL/GenBank/DDBJ whole genome shotgun (WGS) entry which is preliminary data.</text>
</comment>
<name>A0A2M8M0B1_9ACTN</name>
<keyword evidence="2" id="KW-0808">Transferase</keyword>
<evidence type="ECO:0000256" key="3">
    <source>
        <dbReference type="SAM" id="MobiDB-lite"/>
    </source>
</evidence>
<evidence type="ECO:0000313" key="6">
    <source>
        <dbReference type="Proteomes" id="UP000230407"/>
    </source>
</evidence>
<dbReference type="Gene3D" id="3.40.50.150">
    <property type="entry name" value="Vaccinia Virus protein VP39"/>
    <property type="match status" value="1"/>
</dbReference>
<evidence type="ECO:0000259" key="4">
    <source>
        <dbReference type="Pfam" id="PF13649"/>
    </source>
</evidence>
<dbReference type="PANTHER" id="PTHR43861">
    <property type="entry name" value="TRANS-ACONITATE 2-METHYLTRANSFERASE-RELATED"/>
    <property type="match status" value="1"/>
</dbReference>
<dbReference type="InterPro" id="IPR041698">
    <property type="entry name" value="Methyltransf_25"/>
</dbReference>
<dbReference type="CDD" id="cd02440">
    <property type="entry name" value="AdoMet_MTases"/>
    <property type="match status" value="1"/>
</dbReference>